<dbReference type="AlphaFoldDB" id="A0A176VES1"/>
<comment type="caution">
    <text evidence="2">The sequence shown here is derived from an EMBL/GenBank/DDBJ whole genome shotgun (WGS) entry which is preliminary data.</text>
</comment>
<evidence type="ECO:0000313" key="3">
    <source>
        <dbReference type="Proteomes" id="UP000077202"/>
    </source>
</evidence>
<protein>
    <submittedName>
        <fullName evidence="2">Uncharacterized protein</fullName>
    </submittedName>
</protein>
<keyword evidence="3" id="KW-1185">Reference proteome</keyword>
<name>A0A176VES1_MARPO</name>
<accession>A0A176VES1</accession>
<proteinExistence type="predicted"/>
<evidence type="ECO:0000256" key="1">
    <source>
        <dbReference type="SAM" id="MobiDB-lite"/>
    </source>
</evidence>
<gene>
    <name evidence="2" type="ORF">AXG93_1976s1600</name>
</gene>
<evidence type="ECO:0000313" key="2">
    <source>
        <dbReference type="EMBL" id="OAE18953.1"/>
    </source>
</evidence>
<feature type="region of interest" description="Disordered" evidence="1">
    <location>
        <begin position="1"/>
        <end position="24"/>
    </location>
</feature>
<dbReference type="EMBL" id="LVLJ01003973">
    <property type="protein sequence ID" value="OAE18953.1"/>
    <property type="molecule type" value="Genomic_DNA"/>
</dbReference>
<dbReference type="Proteomes" id="UP000077202">
    <property type="component" value="Unassembled WGS sequence"/>
</dbReference>
<reference evidence="2" key="1">
    <citation type="submission" date="2016-03" db="EMBL/GenBank/DDBJ databases">
        <title>Mechanisms controlling the formation of the plant cell surface in tip-growing cells are functionally conserved among land plants.</title>
        <authorList>
            <person name="Honkanen S."/>
            <person name="Jones V.A."/>
            <person name="Morieri G."/>
            <person name="Champion C."/>
            <person name="Hetherington A.J."/>
            <person name="Kelly S."/>
            <person name="Saint-Marcoux D."/>
            <person name="Proust H."/>
            <person name="Prescott H."/>
            <person name="Dolan L."/>
        </authorList>
    </citation>
    <scope>NUCLEOTIDE SEQUENCE [LARGE SCALE GENOMIC DNA]</scope>
    <source>
        <tissue evidence="2">Whole gametophyte</tissue>
    </source>
</reference>
<organism evidence="2 3">
    <name type="scientific">Marchantia polymorpha subsp. ruderalis</name>
    <dbReference type="NCBI Taxonomy" id="1480154"/>
    <lineage>
        <taxon>Eukaryota</taxon>
        <taxon>Viridiplantae</taxon>
        <taxon>Streptophyta</taxon>
        <taxon>Embryophyta</taxon>
        <taxon>Marchantiophyta</taxon>
        <taxon>Marchantiopsida</taxon>
        <taxon>Marchantiidae</taxon>
        <taxon>Marchantiales</taxon>
        <taxon>Marchantiaceae</taxon>
        <taxon>Marchantia</taxon>
    </lineage>
</organism>
<sequence>MNFRRAVRSEPGGTDEKKEELSHLSTQTDGFLVVGLELDERCDHSGVGQQWVAKATGLSRPSRYLANQGLQDGPGSVRE</sequence>